<proteinExistence type="predicted"/>
<gene>
    <name evidence="5" type="ORF">QQX98_011782</name>
</gene>
<dbReference type="EMBL" id="JAZAVJ010000302">
    <property type="protein sequence ID" value="KAK7402455.1"/>
    <property type="molecule type" value="Genomic_DNA"/>
</dbReference>
<evidence type="ECO:0000256" key="3">
    <source>
        <dbReference type="SAM" id="MobiDB-lite"/>
    </source>
</evidence>
<dbReference type="InterPro" id="IPR050613">
    <property type="entry name" value="Sec_Metabolite_Reg"/>
</dbReference>
<accession>A0ABR1GL23</accession>
<sequence>MLNVRLRRQIDAETKSSFPATLADTENVFPEIRRPKKSQHEAASPADPGTLEVRESGTSYVQSVHWEAILTKIRGLKEDLVTDSKAPPGSHLFYGPNRHATRDEILAAVPPRPVVDRLMSLHFDSHIITPYLIHGKKFLREYETFWEDPSATSIAWIGLMFSMLYIAAQLQTFTIDFPDGRAESLNAEYLTMKHAFRKKAVQCLILARYTTGGPHILETLITVLTGEYILLKDGATDGWLLISTILHLAMRMGYHRDPDHFPGISPFEGEMRRRIWITILQLDLVLSLEIGLPRSATDTHIDTKQPRNLRDCDFEEDTTEMPPPRPETEWTPVLPLIARGRLITALGLICDVNTDINPPSYDEVIKVDALLKDVHNRAIPPVLRWETMSHPITDSPNLVVQRVSVETTFYKSRILLYRRALISYPVRQSQEQGRESVRICLDSALKILSFQQMLHEESQPFGRLCQLRWKVTHIFNQDVLLATSVLCLYLQDVDKFEMPETAGQTTWSPRAEEIRQQLTISHKIWLQMSTASAEAGKVAKALRIVLGNTEASTEDSSRPASYDFLTDFDAIPLNDGATFNNQYFPSSFYSPLTFF</sequence>
<feature type="domain" description="Xylanolytic transcriptional activator regulatory" evidence="4">
    <location>
        <begin position="238"/>
        <end position="312"/>
    </location>
</feature>
<keyword evidence="6" id="KW-1185">Reference proteome</keyword>
<reference evidence="5 6" key="1">
    <citation type="journal article" date="2025" name="Microbiol. Resour. Announc.">
        <title>Draft genome sequences for Neonectria magnoliae and Neonectria punicea, canker pathogens of Liriodendron tulipifera and Acer saccharum in West Virginia.</title>
        <authorList>
            <person name="Petronek H.M."/>
            <person name="Kasson M.T."/>
            <person name="Metheny A.M."/>
            <person name="Stauder C.M."/>
            <person name="Lovett B."/>
            <person name="Lynch S.C."/>
            <person name="Garnas J.R."/>
            <person name="Kasson L.R."/>
            <person name="Stajich J.E."/>
        </authorList>
    </citation>
    <scope>NUCLEOTIDE SEQUENCE [LARGE SCALE GENOMIC DNA]</scope>
    <source>
        <strain evidence="5 6">NRRL 64653</strain>
    </source>
</reference>
<dbReference type="CDD" id="cd12148">
    <property type="entry name" value="fungal_TF_MHR"/>
    <property type="match status" value="1"/>
</dbReference>
<feature type="region of interest" description="Disordered" evidence="3">
    <location>
        <begin position="33"/>
        <end position="54"/>
    </location>
</feature>
<organism evidence="5 6">
    <name type="scientific">Neonectria punicea</name>
    <dbReference type="NCBI Taxonomy" id="979145"/>
    <lineage>
        <taxon>Eukaryota</taxon>
        <taxon>Fungi</taxon>
        <taxon>Dikarya</taxon>
        <taxon>Ascomycota</taxon>
        <taxon>Pezizomycotina</taxon>
        <taxon>Sordariomycetes</taxon>
        <taxon>Hypocreomycetidae</taxon>
        <taxon>Hypocreales</taxon>
        <taxon>Nectriaceae</taxon>
        <taxon>Neonectria</taxon>
    </lineage>
</organism>
<dbReference type="PANTHER" id="PTHR31001">
    <property type="entry name" value="UNCHARACTERIZED TRANSCRIPTIONAL REGULATORY PROTEIN"/>
    <property type="match status" value="1"/>
</dbReference>
<evidence type="ECO:0000259" key="4">
    <source>
        <dbReference type="SMART" id="SM00906"/>
    </source>
</evidence>
<keyword evidence="2" id="KW-0539">Nucleus</keyword>
<dbReference type="SMART" id="SM00906">
    <property type="entry name" value="Fungal_trans"/>
    <property type="match status" value="1"/>
</dbReference>
<dbReference type="Pfam" id="PF04082">
    <property type="entry name" value="Fungal_trans"/>
    <property type="match status" value="1"/>
</dbReference>
<evidence type="ECO:0000313" key="5">
    <source>
        <dbReference type="EMBL" id="KAK7402455.1"/>
    </source>
</evidence>
<dbReference type="InterPro" id="IPR007219">
    <property type="entry name" value="XnlR_reg_dom"/>
</dbReference>
<comment type="subcellular location">
    <subcellularLocation>
        <location evidence="1">Nucleus</location>
    </subcellularLocation>
</comment>
<dbReference type="PANTHER" id="PTHR31001:SF74">
    <property type="entry name" value="ZN(II)2CYS6 TRANSCRIPTION FACTOR (EUROFUNG)"/>
    <property type="match status" value="1"/>
</dbReference>
<evidence type="ECO:0000256" key="1">
    <source>
        <dbReference type="ARBA" id="ARBA00004123"/>
    </source>
</evidence>
<evidence type="ECO:0000256" key="2">
    <source>
        <dbReference type="ARBA" id="ARBA00023242"/>
    </source>
</evidence>
<name>A0ABR1GL23_9HYPO</name>
<evidence type="ECO:0000313" key="6">
    <source>
        <dbReference type="Proteomes" id="UP001498476"/>
    </source>
</evidence>
<comment type="caution">
    <text evidence="5">The sequence shown here is derived from an EMBL/GenBank/DDBJ whole genome shotgun (WGS) entry which is preliminary data.</text>
</comment>
<dbReference type="Proteomes" id="UP001498476">
    <property type="component" value="Unassembled WGS sequence"/>
</dbReference>
<protein>
    <recommendedName>
        <fullName evidence="4">Xylanolytic transcriptional activator regulatory domain-containing protein</fullName>
    </recommendedName>
</protein>